<dbReference type="SUPFAM" id="SSF54160">
    <property type="entry name" value="Chromo domain-like"/>
    <property type="match status" value="1"/>
</dbReference>
<dbReference type="AlphaFoldDB" id="A0A2V0NZN9"/>
<evidence type="ECO:0000259" key="1">
    <source>
        <dbReference type="SMART" id="SM00298"/>
    </source>
</evidence>
<dbReference type="SMART" id="SM00298">
    <property type="entry name" value="CHROMO"/>
    <property type="match status" value="1"/>
</dbReference>
<protein>
    <recommendedName>
        <fullName evidence="1">Chromo domain-containing protein</fullName>
    </recommendedName>
</protein>
<dbReference type="GO" id="GO:0000123">
    <property type="term" value="C:histone acetyltransferase complex"/>
    <property type="evidence" value="ECO:0007669"/>
    <property type="project" value="TreeGrafter"/>
</dbReference>
<dbReference type="InterPro" id="IPR000953">
    <property type="entry name" value="Chromo/chromo_shadow_dom"/>
</dbReference>
<dbReference type="Pfam" id="PF11717">
    <property type="entry name" value="Tudor-knot"/>
    <property type="match status" value="1"/>
</dbReference>
<dbReference type="InterPro" id="IPR008676">
    <property type="entry name" value="MRG"/>
</dbReference>
<dbReference type="EMBL" id="BDRX01000037">
    <property type="protein sequence ID" value="GBF93094.1"/>
    <property type="molecule type" value="Genomic_DNA"/>
</dbReference>
<accession>A0A2V0NZN9</accession>
<dbReference type="PANTHER" id="PTHR10880">
    <property type="entry name" value="MORTALITY FACTOR 4-LIKE PROTEIN"/>
    <property type="match status" value="1"/>
</dbReference>
<dbReference type="GO" id="GO:0006325">
    <property type="term" value="P:chromatin organization"/>
    <property type="evidence" value="ECO:0007669"/>
    <property type="project" value="InterPro"/>
</dbReference>
<gene>
    <name evidence="2" type="ORF">Rsub_05705</name>
</gene>
<sequence length="138" mass="14310">MASDAGPFSVGQSVLVPHTDKFYEAKVLKSGKREDGQWHYLIHYIGWNKKWDEWVEASGLQPATDAATLGLMQQPAKKAKGGSAGGATAAAAAAAWQRGKASHDGGAAAAGERAPHISCAPLGILFGLRSAANVGLRS</sequence>
<reference evidence="2 3" key="1">
    <citation type="journal article" date="2018" name="Sci. Rep.">
        <title>Raphidocelis subcapitata (=Pseudokirchneriella subcapitata) provides an insight into genome evolution and environmental adaptations in the Sphaeropleales.</title>
        <authorList>
            <person name="Suzuki S."/>
            <person name="Yamaguchi H."/>
            <person name="Nakajima N."/>
            <person name="Kawachi M."/>
        </authorList>
    </citation>
    <scope>NUCLEOTIDE SEQUENCE [LARGE SCALE GENOMIC DNA]</scope>
    <source>
        <strain evidence="2 3">NIES-35</strain>
    </source>
</reference>
<evidence type="ECO:0000313" key="3">
    <source>
        <dbReference type="Proteomes" id="UP000247498"/>
    </source>
</evidence>
<dbReference type="InterPro" id="IPR016197">
    <property type="entry name" value="Chromo-like_dom_sf"/>
</dbReference>
<dbReference type="GO" id="GO:0006355">
    <property type="term" value="P:regulation of DNA-templated transcription"/>
    <property type="evidence" value="ECO:0007669"/>
    <property type="project" value="InterPro"/>
</dbReference>
<dbReference type="PANTHER" id="PTHR10880:SF15">
    <property type="entry name" value="MSL COMPLEX SUBUNIT 3"/>
    <property type="match status" value="1"/>
</dbReference>
<keyword evidence="3" id="KW-1185">Reference proteome</keyword>
<name>A0A2V0NZN9_9CHLO</name>
<comment type="caution">
    <text evidence="2">The sequence shown here is derived from an EMBL/GenBank/DDBJ whole genome shotgun (WGS) entry which is preliminary data.</text>
</comment>
<organism evidence="2 3">
    <name type="scientific">Raphidocelis subcapitata</name>
    <dbReference type="NCBI Taxonomy" id="307507"/>
    <lineage>
        <taxon>Eukaryota</taxon>
        <taxon>Viridiplantae</taxon>
        <taxon>Chlorophyta</taxon>
        <taxon>core chlorophytes</taxon>
        <taxon>Chlorophyceae</taxon>
        <taxon>CS clade</taxon>
        <taxon>Sphaeropleales</taxon>
        <taxon>Selenastraceae</taxon>
        <taxon>Raphidocelis</taxon>
    </lineage>
</organism>
<dbReference type="GO" id="GO:0005634">
    <property type="term" value="C:nucleus"/>
    <property type="evidence" value="ECO:0007669"/>
    <property type="project" value="InterPro"/>
</dbReference>
<dbReference type="InParanoid" id="A0A2V0NZN9"/>
<dbReference type="OrthoDB" id="124855at2759"/>
<dbReference type="STRING" id="307507.A0A2V0NZN9"/>
<proteinExistence type="predicted"/>
<dbReference type="Proteomes" id="UP000247498">
    <property type="component" value="Unassembled WGS sequence"/>
</dbReference>
<dbReference type="InterPro" id="IPR025995">
    <property type="entry name" value="Tudor-knot"/>
</dbReference>
<evidence type="ECO:0000313" key="2">
    <source>
        <dbReference type="EMBL" id="GBF93094.1"/>
    </source>
</evidence>
<feature type="domain" description="Chromo" evidence="1">
    <location>
        <begin position="22"/>
        <end position="80"/>
    </location>
</feature>
<dbReference type="Gene3D" id="2.30.30.140">
    <property type="match status" value="1"/>
</dbReference>